<feature type="transmembrane region" description="Helical" evidence="1">
    <location>
        <begin position="37"/>
        <end position="55"/>
    </location>
</feature>
<dbReference type="EMBL" id="ADBJ01000017">
    <property type="protein sequence ID" value="EFA83345.1"/>
    <property type="molecule type" value="Genomic_DNA"/>
</dbReference>
<feature type="transmembrane region" description="Helical" evidence="1">
    <location>
        <begin position="61"/>
        <end position="86"/>
    </location>
</feature>
<accession>D3B647</accession>
<organism evidence="2 3">
    <name type="scientific">Heterostelium pallidum (strain ATCC 26659 / Pp 5 / PN500)</name>
    <name type="common">Cellular slime mold</name>
    <name type="synonym">Polysphondylium pallidum</name>
    <dbReference type="NCBI Taxonomy" id="670386"/>
    <lineage>
        <taxon>Eukaryota</taxon>
        <taxon>Amoebozoa</taxon>
        <taxon>Evosea</taxon>
        <taxon>Eumycetozoa</taxon>
        <taxon>Dictyostelia</taxon>
        <taxon>Acytosteliales</taxon>
        <taxon>Acytosteliaceae</taxon>
        <taxon>Heterostelium</taxon>
    </lineage>
</organism>
<proteinExistence type="predicted"/>
<dbReference type="RefSeq" id="XP_020435462.1">
    <property type="nucleotide sequence ID" value="XM_020575048.1"/>
</dbReference>
<name>D3B647_HETP5</name>
<keyword evidence="1" id="KW-0812">Transmembrane</keyword>
<keyword evidence="1" id="KW-0472">Membrane</keyword>
<dbReference type="AlphaFoldDB" id="D3B647"/>
<dbReference type="OMA" id="QKDSRFG"/>
<gene>
    <name evidence="2" type="ORF">PPL_04138</name>
</gene>
<keyword evidence="3" id="KW-1185">Reference proteome</keyword>
<dbReference type="InParanoid" id="D3B647"/>
<reference evidence="2 3" key="1">
    <citation type="journal article" date="2011" name="Genome Res.">
        <title>Phylogeny-wide analysis of social amoeba genomes highlights ancient origins for complex intercellular communication.</title>
        <authorList>
            <person name="Heidel A.J."/>
            <person name="Lawal H.M."/>
            <person name="Felder M."/>
            <person name="Schilde C."/>
            <person name="Helps N.R."/>
            <person name="Tunggal B."/>
            <person name="Rivero F."/>
            <person name="John U."/>
            <person name="Schleicher M."/>
            <person name="Eichinger L."/>
            <person name="Platzer M."/>
            <person name="Noegel A.A."/>
            <person name="Schaap P."/>
            <person name="Gloeckner G."/>
        </authorList>
    </citation>
    <scope>NUCLEOTIDE SEQUENCE [LARGE SCALE GENOMIC DNA]</scope>
    <source>
        <strain evidence="3">ATCC 26659 / Pp 5 / PN500</strain>
    </source>
</reference>
<dbReference type="Proteomes" id="UP000001396">
    <property type="component" value="Unassembled WGS sequence"/>
</dbReference>
<feature type="transmembrane region" description="Helical" evidence="1">
    <location>
        <begin position="12"/>
        <end position="30"/>
    </location>
</feature>
<evidence type="ECO:0000313" key="3">
    <source>
        <dbReference type="Proteomes" id="UP000001396"/>
    </source>
</evidence>
<dbReference type="FunCoup" id="D3B647">
    <property type="interactions" value="1"/>
</dbReference>
<sequence length="138" mass="16094">MINETVPLTKNQYFYICACAFLSTLGVMGLCQMILDIILGAVYIFIMLIGIRGVWKRKKNYLFLLMWILIGMAFLEIISVAVVIILEKKKHKHSRFGFYPDLILNIFKIIYCLGLSFFTNYIRNTLGYKRPPTQLNRI</sequence>
<protein>
    <submittedName>
        <fullName evidence="2">Uncharacterized protein</fullName>
    </submittedName>
</protein>
<feature type="transmembrane region" description="Helical" evidence="1">
    <location>
        <begin position="98"/>
        <end position="122"/>
    </location>
</feature>
<comment type="caution">
    <text evidence="2">The sequence shown here is derived from an EMBL/GenBank/DDBJ whole genome shotgun (WGS) entry which is preliminary data.</text>
</comment>
<dbReference type="GeneID" id="31359625"/>
<keyword evidence="1" id="KW-1133">Transmembrane helix</keyword>
<evidence type="ECO:0000313" key="2">
    <source>
        <dbReference type="EMBL" id="EFA83345.1"/>
    </source>
</evidence>
<evidence type="ECO:0000256" key="1">
    <source>
        <dbReference type="SAM" id="Phobius"/>
    </source>
</evidence>